<feature type="region of interest" description="Disordered" evidence="1">
    <location>
        <begin position="272"/>
        <end position="334"/>
    </location>
</feature>
<feature type="compositionally biased region" description="Low complexity" evidence="1">
    <location>
        <begin position="279"/>
        <end position="295"/>
    </location>
</feature>
<evidence type="ECO:0000313" key="4">
    <source>
        <dbReference type="Proteomes" id="UP000044602"/>
    </source>
</evidence>
<feature type="compositionally biased region" description="Polar residues" evidence="1">
    <location>
        <begin position="603"/>
        <end position="619"/>
    </location>
</feature>
<evidence type="ECO:0000313" key="3">
    <source>
        <dbReference type="EMBL" id="CRK15240.1"/>
    </source>
</evidence>
<dbReference type="Gene3D" id="3.30.450.20">
    <property type="entry name" value="PAS domain"/>
    <property type="match status" value="1"/>
</dbReference>
<dbReference type="AlphaFoldDB" id="A0A0G4L0L7"/>
<dbReference type="EMBL" id="CVQH01006335">
    <property type="protein sequence ID" value="CRK15240.1"/>
    <property type="molecule type" value="Genomic_DNA"/>
</dbReference>
<dbReference type="PROSITE" id="PS50112">
    <property type="entry name" value="PAS"/>
    <property type="match status" value="1"/>
</dbReference>
<gene>
    <name evidence="3" type="ORF">BN1708_011408</name>
</gene>
<dbReference type="Pfam" id="PF08447">
    <property type="entry name" value="PAS_3"/>
    <property type="match status" value="1"/>
</dbReference>
<dbReference type="Proteomes" id="UP000044602">
    <property type="component" value="Unassembled WGS sequence"/>
</dbReference>
<accession>A0A0G4L0L7</accession>
<feature type="region of interest" description="Disordered" evidence="1">
    <location>
        <begin position="504"/>
        <end position="524"/>
    </location>
</feature>
<feature type="compositionally biased region" description="Acidic residues" evidence="1">
    <location>
        <begin position="227"/>
        <end position="238"/>
    </location>
</feature>
<dbReference type="InterPro" id="IPR035965">
    <property type="entry name" value="PAS-like_dom_sf"/>
</dbReference>
<dbReference type="SUPFAM" id="SSF55785">
    <property type="entry name" value="PYP-like sensor domain (PAS domain)"/>
    <property type="match status" value="1"/>
</dbReference>
<protein>
    <recommendedName>
        <fullName evidence="2">PAS domain-containing protein</fullName>
    </recommendedName>
</protein>
<name>A0A0G4L0L7_VERLO</name>
<dbReference type="STRING" id="100787.A0A0G4L0L7"/>
<feature type="region of interest" description="Disordered" evidence="1">
    <location>
        <begin position="225"/>
        <end position="255"/>
    </location>
</feature>
<dbReference type="InterPro" id="IPR013655">
    <property type="entry name" value="PAS_fold_3"/>
</dbReference>
<reference evidence="3 4" key="1">
    <citation type="submission" date="2015-05" db="EMBL/GenBank/DDBJ databases">
        <authorList>
            <person name="Wang D.B."/>
            <person name="Wang M."/>
        </authorList>
    </citation>
    <scope>NUCLEOTIDE SEQUENCE [LARGE SCALE GENOMIC DNA]</scope>
    <source>
        <strain evidence="3">VL1</strain>
    </source>
</reference>
<proteinExistence type="predicted"/>
<feature type="domain" description="PAS" evidence="2">
    <location>
        <begin position="1"/>
        <end position="63"/>
    </location>
</feature>
<feature type="compositionally biased region" description="Polar residues" evidence="1">
    <location>
        <begin position="296"/>
        <end position="315"/>
    </location>
</feature>
<feature type="region of interest" description="Disordered" evidence="1">
    <location>
        <begin position="540"/>
        <end position="654"/>
    </location>
</feature>
<dbReference type="InterPro" id="IPR000014">
    <property type="entry name" value="PAS"/>
</dbReference>
<keyword evidence="4" id="KW-1185">Reference proteome</keyword>
<evidence type="ECO:0000259" key="2">
    <source>
        <dbReference type="PROSITE" id="PS50112"/>
    </source>
</evidence>
<dbReference type="CDD" id="cd00130">
    <property type="entry name" value="PAS"/>
    <property type="match status" value="1"/>
</dbReference>
<sequence length="654" mass="73086">MEQTFMTIHNLSLEANILFASESIFDILGYHPREVQDRSCFEYFHPEEVPFARSVHNRGVRLDKAAVLHYARILSRDGEWVSCECCFTVVHDVLVACTSVYRRGEKSERRAIEAPQIRRLFSSSPRDPRYHMLEHLSPKFRTQPTEREPRAALIVNRFTRTLTVMFATNAVSTILGVRPDQIKDKSFYECIQENCLPDAIRCLESAKANDSIAYLRFWYRDPRREEDFDEEDDDEEEDERRSINSSDSEGGGARLYTQMDIDIEPSSPKIKMEHEDSQHSMSSISSASNAVAIESGSSSGAYQTPPSAGSRTGPSRPSPESGPTPRARRRRTPVAPLELEAVVSCTSDGLVVVLRRARPPIPASHPPLVPPHSFENGLFAAPWGQQPIRPEYPSGVQYNFQPPYTSQQPPLYDDAAKAVGGPPLDQLMSSIRDVAVFAWALIGINGNLATYTRGLPRGEAQPPDGIPIWDPNASNELSYLGPENQAVQRWADYEKGKTSTLGHGTYANNVYHRGPPENQQRQHELSTANGNMGANYTFASQSQQRWMDHEQGAAHGSRPGHDHNGHAPPLGGQHQHSHTQVDDGQSYRQHHQAAPGFPPAFGHNQQPQQQYLQWGNGEQNPPPPSYHSNDSYGPPSTQAGLTNPPSNGQRFYWQ</sequence>
<organism evidence="3 4">
    <name type="scientific">Verticillium longisporum</name>
    <name type="common">Verticillium dahliae var. longisporum</name>
    <dbReference type="NCBI Taxonomy" id="100787"/>
    <lineage>
        <taxon>Eukaryota</taxon>
        <taxon>Fungi</taxon>
        <taxon>Dikarya</taxon>
        <taxon>Ascomycota</taxon>
        <taxon>Pezizomycotina</taxon>
        <taxon>Sordariomycetes</taxon>
        <taxon>Hypocreomycetidae</taxon>
        <taxon>Glomerellales</taxon>
        <taxon>Plectosphaerellaceae</taxon>
        <taxon>Verticillium</taxon>
    </lineage>
</organism>
<dbReference type="SMART" id="SM00091">
    <property type="entry name" value="PAS"/>
    <property type="match status" value="2"/>
</dbReference>
<feature type="compositionally biased region" description="Polar residues" evidence="1">
    <location>
        <begin position="626"/>
        <end position="654"/>
    </location>
</feature>
<evidence type="ECO:0000256" key="1">
    <source>
        <dbReference type="SAM" id="MobiDB-lite"/>
    </source>
</evidence>